<dbReference type="RefSeq" id="WP_235201142.1">
    <property type="nucleotide sequence ID" value="NZ_CP159362.1"/>
</dbReference>
<evidence type="ECO:0000313" key="1">
    <source>
        <dbReference type="EMBL" id="XCN66851.1"/>
    </source>
</evidence>
<reference evidence="1" key="2">
    <citation type="submission" date="2024-07" db="EMBL/GenBank/DDBJ databases">
        <title>A complete genome sequence for Pseudomonas syringae CC1417.</title>
        <authorList>
            <person name="Baltrus D.A."/>
        </authorList>
    </citation>
    <scope>NUCLEOTIDE SEQUENCE</scope>
    <source>
        <strain evidence="1">CC1417</strain>
    </source>
</reference>
<dbReference type="InterPro" id="IPR010767">
    <property type="entry name" value="Phage_CGC-2007_Cje0229"/>
</dbReference>
<name>A0AAU8LF16_PSESX</name>
<proteinExistence type="predicted"/>
<protein>
    <submittedName>
        <fullName evidence="1">DUF1353 domain-containing protein</fullName>
    </submittedName>
</protein>
<dbReference type="EMBL" id="CP159362">
    <property type="protein sequence ID" value="XCN66851.1"/>
    <property type="molecule type" value="Genomic_DNA"/>
</dbReference>
<dbReference type="AlphaFoldDB" id="A0AAU8LF16"/>
<sequence>MNLAALSGFFVPGETMSYFIAPLAAEQLGRWEWRLIRDLELADPEHGLIVVPAGYLTNFASIRGLRVWLVLVYALLVGYGNASCAVHDWLYDQGLLTRRQCDDVLYRALRAEGVARWRAYLFWAGVRLGGKSHYNTTPASPGFSSSGDQ</sequence>
<reference evidence="1" key="1">
    <citation type="journal article" date="2014" name="Genome Announc.">
        <title>Draft Genome Sequences of a Phylogenetically Diverse Suite of Pseudomonas syringae Strains from Multiple Source Populations.</title>
        <authorList>
            <person name="Baltrus D.A."/>
            <person name="Yourstone S."/>
            <person name="Lind A."/>
            <person name="Guilbaud C."/>
            <person name="Sands D.C."/>
            <person name="Jones C.D."/>
            <person name="Morris C.E."/>
            <person name="Dangl J.L."/>
        </authorList>
    </citation>
    <scope>NUCLEOTIDE SEQUENCE</scope>
    <source>
        <strain evidence="1">CC1417</strain>
    </source>
</reference>
<dbReference type="Pfam" id="PF07087">
    <property type="entry name" value="DUF1353"/>
    <property type="match status" value="1"/>
</dbReference>
<gene>
    <name evidence="1" type="ORF">N011_20530</name>
</gene>
<accession>A0AAU8LF16</accession>
<organism evidence="1">
    <name type="scientific">Pseudomonas syringae CC1417</name>
    <dbReference type="NCBI Taxonomy" id="1357272"/>
    <lineage>
        <taxon>Bacteria</taxon>
        <taxon>Pseudomonadati</taxon>
        <taxon>Pseudomonadota</taxon>
        <taxon>Gammaproteobacteria</taxon>
        <taxon>Pseudomonadales</taxon>
        <taxon>Pseudomonadaceae</taxon>
        <taxon>Pseudomonas</taxon>
        <taxon>Pseudomonas syringae</taxon>
    </lineage>
</organism>